<reference evidence="1" key="1">
    <citation type="submission" date="2016-10" db="EMBL/GenBank/DDBJ databases">
        <title>Sequence of Gallionella enrichment culture.</title>
        <authorList>
            <person name="Poehlein A."/>
            <person name="Muehling M."/>
            <person name="Daniel R."/>
        </authorList>
    </citation>
    <scope>NUCLEOTIDE SEQUENCE</scope>
</reference>
<dbReference type="InterPro" id="IPR027417">
    <property type="entry name" value="P-loop_NTPase"/>
</dbReference>
<protein>
    <submittedName>
        <fullName evidence="1">Sulfotransferase domain protein</fullName>
    </submittedName>
</protein>
<comment type="caution">
    <text evidence="1">The sequence shown here is derived from an EMBL/GenBank/DDBJ whole genome shotgun (WGS) entry which is preliminary data.</text>
</comment>
<evidence type="ECO:0000313" key="1">
    <source>
        <dbReference type="EMBL" id="OIQ93128.1"/>
    </source>
</evidence>
<dbReference type="Pfam" id="PF13469">
    <property type="entry name" value="Sulfotransfer_3"/>
    <property type="match status" value="1"/>
</dbReference>
<dbReference type="Gene3D" id="3.40.50.300">
    <property type="entry name" value="P-loop containing nucleotide triphosphate hydrolases"/>
    <property type="match status" value="1"/>
</dbReference>
<dbReference type="EMBL" id="MLJW01000214">
    <property type="protein sequence ID" value="OIQ93128.1"/>
    <property type="molecule type" value="Genomic_DNA"/>
</dbReference>
<proteinExistence type="predicted"/>
<name>A0A1J5RAM7_9ZZZZ</name>
<dbReference type="AlphaFoldDB" id="A0A1J5RAM7"/>
<gene>
    <name evidence="1" type="ORF">GALL_249380</name>
</gene>
<sequence>MFDFSDLHARLSALAERPLFFIGGTAKSGTTWLQMLLDAHPEISCRGEGHFFDALGPMLAEAVDQYSGRITWKNETIFKEMDGYPRFPVEGGLYLLTSAALLMLEAQSKGRAARVLGERTPDNIRCLPLIGLVLPRAKIIHMVRDGRDCAVSAWFHNQRVTPEWAQREFPTLDSHLEKYAAAWTQENAEALAFADKHPEACCRVRYEDLLADTPGELARLYRFLGVSDAETLLAEACRRADFQVLSQGRPPGREDRTSFFRKGQAGDWKNHLSPAQEARFLEITAGLMQRFGYAGSGAQPPGP</sequence>
<dbReference type="SUPFAM" id="SSF52540">
    <property type="entry name" value="P-loop containing nucleoside triphosphate hydrolases"/>
    <property type="match status" value="1"/>
</dbReference>
<keyword evidence="1" id="KW-0808">Transferase</keyword>
<dbReference type="PANTHER" id="PTHR11783">
    <property type="entry name" value="SULFOTRANSFERASE SULT"/>
    <property type="match status" value="1"/>
</dbReference>
<accession>A0A1J5RAM7</accession>
<organism evidence="1">
    <name type="scientific">mine drainage metagenome</name>
    <dbReference type="NCBI Taxonomy" id="410659"/>
    <lineage>
        <taxon>unclassified sequences</taxon>
        <taxon>metagenomes</taxon>
        <taxon>ecological metagenomes</taxon>
    </lineage>
</organism>
<dbReference type="GO" id="GO:0016740">
    <property type="term" value="F:transferase activity"/>
    <property type="evidence" value="ECO:0007669"/>
    <property type="project" value="UniProtKB-KW"/>
</dbReference>